<dbReference type="SUPFAM" id="SSF82153">
    <property type="entry name" value="FAS1 domain"/>
    <property type="match status" value="3"/>
</dbReference>
<accession>A0AA85KGL9</accession>
<dbReference type="InterPro" id="IPR036378">
    <property type="entry name" value="FAS1_dom_sf"/>
</dbReference>
<dbReference type="PANTHER" id="PTHR10900:SF114">
    <property type="entry name" value="FAS1 DOMAIN-CONTAINING PROTEIN"/>
    <property type="match status" value="1"/>
</dbReference>
<keyword evidence="1" id="KW-0472">Membrane</keyword>
<feature type="domain" description="FAS1" evidence="2">
    <location>
        <begin position="231"/>
        <end position="366"/>
    </location>
</feature>
<feature type="domain" description="FAS1" evidence="2">
    <location>
        <begin position="99"/>
        <end position="225"/>
    </location>
</feature>
<keyword evidence="3" id="KW-1185">Reference proteome</keyword>
<dbReference type="InterPro" id="IPR050904">
    <property type="entry name" value="Adhesion/Biosynth-related"/>
</dbReference>
<dbReference type="PROSITE" id="PS50213">
    <property type="entry name" value="FAS1"/>
    <property type="match status" value="2"/>
</dbReference>
<dbReference type="Pfam" id="PF02469">
    <property type="entry name" value="Fasciclin"/>
    <property type="match status" value="2"/>
</dbReference>
<name>A0AA85KGL9_TRIRE</name>
<protein>
    <recommendedName>
        <fullName evidence="2">FAS1 domain-containing protein</fullName>
    </recommendedName>
</protein>
<reference evidence="4 5" key="2">
    <citation type="submission" date="2023-11" db="UniProtKB">
        <authorList>
            <consortium name="WormBaseParasite"/>
        </authorList>
    </citation>
    <scope>IDENTIFICATION</scope>
</reference>
<dbReference type="GO" id="GO:0031012">
    <property type="term" value="C:extracellular matrix"/>
    <property type="evidence" value="ECO:0007669"/>
    <property type="project" value="TreeGrafter"/>
</dbReference>
<dbReference type="GO" id="GO:0007155">
    <property type="term" value="P:cell adhesion"/>
    <property type="evidence" value="ECO:0007669"/>
    <property type="project" value="TreeGrafter"/>
</dbReference>
<dbReference type="WBParaSite" id="TREG1_96070.1">
    <property type="protein sequence ID" value="TREG1_96070.1"/>
    <property type="gene ID" value="TREG1_96070"/>
</dbReference>
<organism evidence="3 4">
    <name type="scientific">Trichobilharzia regenti</name>
    <name type="common">Nasal bird schistosome</name>
    <dbReference type="NCBI Taxonomy" id="157069"/>
    <lineage>
        <taxon>Eukaryota</taxon>
        <taxon>Metazoa</taxon>
        <taxon>Spiralia</taxon>
        <taxon>Lophotrochozoa</taxon>
        <taxon>Platyhelminthes</taxon>
        <taxon>Trematoda</taxon>
        <taxon>Digenea</taxon>
        <taxon>Strigeidida</taxon>
        <taxon>Schistosomatoidea</taxon>
        <taxon>Schistosomatidae</taxon>
        <taxon>Trichobilharzia</taxon>
    </lineage>
</organism>
<dbReference type="InterPro" id="IPR000782">
    <property type="entry name" value="FAS1_domain"/>
</dbReference>
<dbReference type="GO" id="GO:0030198">
    <property type="term" value="P:extracellular matrix organization"/>
    <property type="evidence" value="ECO:0007669"/>
    <property type="project" value="TreeGrafter"/>
</dbReference>
<reference evidence="3" key="1">
    <citation type="submission" date="2022-06" db="EMBL/GenBank/DDBJ databases">
        <authorList>
            <person name="Berger JAMES D."/>
            <person name="Berger JAMES D."/>
        </authorList>
    </citation>
    <scope>NUCLEOTIDE SEQUENCE [LARGE SCALE GENOMIC DNA]</scope>
</reference>
<dbReference type="AlphaFoldDB" id="A0AA85KGL9"/>
<evidence type="ECO:0000313" key="4">
    <source>
        <dbReference type="WBParaSite" id="TREG1_96060.1"/>
    </source>
</evidence>
<dbReference type="GO" id="GO:0005615">
    <property type="term" value="C:extracellular space"/>
    <property type="evidence" value="ECO:0007669"/>
    <property type="project" value="TreeGrafter"/>
</dbReference>
<dbReference type="PANTHER" id="PTHR10900">
    <property type="entry name" value="PERIOSTIN-RELATED"/>
    <property type="match status" value="1"/>
</dbReference>
<proteinExistence type="predicted"/>
<keyword evidence="1" id="KW-1133">Transmembrane helix</keyword>
<keyword evidence="1" id="KW-0812">Transmembrane</keyword>
<dbReference type="Gene3D" id="2.30.180.10">
    <property type="entry name" value="FAS1 domain"/>
    <property type="match status" value="2"/>
</dbReference>
<evidence type="ECO:0000313" key="3">
    <source>
        <dbReference type="Proteomes" id="UP000050795"/>
    </source>
</evidence>
<evidence type="ECO:0000259" key="2">
    <source>
        <dbReference type="PROSITE" id="PS50213"/>
    </source>
</evidence>
<evidence type="ECO:0000313" key="5">
    <source>
        <dbReference type="WBParaSite" id="TREG1_96070.1"/>
    </source>
</evidence>
<sequence length="679" mass="76791">MLLFRSDHNPIIVLSILLLHVLLLYVVVFTEGQHVKHEEYTCPYLWMQWKQKRTLGWICGSVPFLQTNVPGIKFEYDCCPGYEKTKLLDNKCAFVDRSWQTIISQLRESKYLQTAQALTKDNKLQDLSASPANGVYTVFVPQNDDDIISKEMDYVSNTEAVAGIVSSGRWYSKGFRNGQKIPTVKGTFIKVTTYSTGLTFLDCKVLLSPDHEASNGLVHQIDGALPPTYKHPTVLKRLNAEPDLSAFVQSLPSDLKRKLDEPDSDEWYTVFAVPNNVWNQMTSGISSSEAKETLTRQHVMEKMLCSDAIVQNTKRIGPTFADTHFSIQRKSDGNLVINDVCNKQIAIQRKDVMSGTGVIHVIESPISSLESMNLNEALECLKNNPSMRVRQSAGEIQKCNLLDLASGRDNVILLPNDGAFQSQLYKDNSKQIKVDKCKMYAHHLLKPKDPRNVDVRKTGLNQEQEFSSQYTGSDGSKHSVFSRYIRTRQGTTLAFNHAEVTDLRGMKFNNGIIYTVKQVNLPPQGDILRIVKQKPEAQKISAKLSATNFGDELRQHAPNVLFLAPIDMGWKTRDVENSYTEEQTRKLLQLHTIPHEFFGGNDGFIERGSVLEVESLLSSDTAGNKVKLLIKRTPDGNTFIGHKDLQENLWSMVLDWNRVGEDGVVWFIDWPMRCPERLC</sequence>
<evidence type="ECO:0000256" key="1">
    <source>
        <dbReference type="SAM" id="Phobius"/>
    </source>
</evidence>
<dbReference type="Proteomes" id="UP000050795">
    <property type="component" value="Unassembled WGS sequence"/>
</dbReference>
<dbReference type="WBParaSite" id="TREG1_96060.1">
    <property type="protein sequence ID" value="TREG1_96060.1"/>
    <property type="gene ID" value="TREG1_96060"/>
</dbReference>
<dbReference type="GO" id="GO:0050839">
    <property type="term" value="F:cell adhesion molecule binding"/>
    <property type="evidence" value="ECO:0007669"/>
    <property type="project" value="TreeGrafter"/>
</dbReference>
<dbReference type="SMART" id="SM00554">
    <property type="entry name" value="FAS1"/>
    <property type="match status" value="2"/>
</dbReference>
<feature type="transmembrane region" description="Helical" evidence="1">
    <location>
        <begin position="12"/>
        <end position="30"/>
    </location>
</feature>